<accession>A0A233S6C3</accession>
<organism evidence="1 2">
    <name type="scientific">Streptomyces diastatochromogenes</name>
    <dbReference type="NCBI Taxonomy" id="42236"/>
    <lineage>
        <taxon>Bacteria</taxon>
        <taxon>Bacillati</taxon>
        <taxon>Actinomycetota</taxon>
        <taxon>Actinomycetes</taxon>
        <taxon>Kitasatosporales</taxon>
        <taxon>Streptomycetaceae</taxon>
        <taxon>Streptomyces</taxon>
    </lineage>
</organism>
<dbReference type="EMBL" id="MCGQ01000031">
    <property type="protein sequence ID" value="OXY91235.1"/>
    <property type="molecule type" value="Genomic_DNA"/>
</dbReference>
<dbReference type="Proteomes" id="UP000215483">
    <property type="component" value="Unassembled WGS sequence"/>
</dbReference>
<comment type="caution">
    <text evidence="1">The sequence shown here is derived from an EMBL/GenBank/DDBJ whole genome shotgun (WGS) entry which is preliminary data.</text>
</comment>
<reference evidence="1 2" key="1">
    <citation type="submission" date="2016-07" db="EMBL/GenBank/DDBJ databases">
        <title>Draft genome of Streptomyces diastatochromogenes.</title>
        <authorList>
            <person name="Podduturi R."/>
            <person name="Lukassen M.B."/>
            <person name="Clausen N."/>
            <person name="Nielsen J.L."/>
            <person name="Jorgensen N.O."/>
        </authorList>
    </citation>
    <scope>NUCLEOTIDE SEQUENCE [LARGE SCALE GENOMIC DNA]</scope>
    <source>
        <strain evidence="1 2">DSM 40608</strain>
    </source>
</reference>
<proteinExistence type="predicted"/>
<protein>
    <submittedName>
        <fullName evidence="1">Uncharacterized protein</fullName>
    </submittedName>
</protein>
<gene>
    <name evidence="1" type="ORF">BEK98_31675</name>
</gene>
<sequence length="121" mass="12517">MGLGLALVAAVLTGGCAGSGAPARTPHSGTASASPASEAELCARIVAHWSRKVLDSGTYGDYQSMGLSNGQYEILRTVVDTARAAERRQGAAAADELIDRQSRSACAERYRHGTPSGGPWQ</sequence>
<dbReference type="AlphaFoldDB" id="A0A233S6C3"/>
<evidence type="ECO:0000313" key="2">
    <source>
        <dbReference type="Proteomes" id="UP000215483"/>
    </source>
</evidence>
<name>A0A233S6C3_STRDA</name>
<evidence type="ECO:0000313" key="1">
    <source>
        <dbReference type="EMBL" id="OXY91235.1"/>
    </source>
</evidence>
<keyword evidence="2" id="KW-1185">Reference proteome</keyword>
<dbReference type="OrthoDB" id="3697710at2"/>